<feature type="repeat" description="ANK" evidence="2">
    <location>
        <begin position="814"/>
        <end position="846"/>
    </location>
</feature>
<protein>
    <submittedName>
        <fullName evidence="7">Vegetative incompatibility protein HET-E-1</fullName>
    </submittedName>
</protein>
<dbReference type="Proteomes" id="UP000188533">
    <property type="component" value="Unassembled WGS sequence"/>
</dbReference>
<organism evidence="7 8">
    <name type="scientific">Lentinula edodes</name>
    <name type="common">Shiitake mushroom</name>
    <name type="synonym">Lentinus edodes</name>
    <dbReference type="NCBI Taxonomy" id="5353"/>
    <lineage>
        <taxon>Eukaryota</taxon>
        <taxon>Fungi</taxon>
        <taxon>Dikarya</taxon>
        <taxon>Basidiomycota</taxon>
        <taxon>Agaricomycotina</taxon>
        <taxon>Agaricomycetes</taxon>
        <taxon>Agaricomycetidae</taxon>
        <taxon>Agaricales</taxon>
        <taxon>Marasmiineae</taxon>
        <taxon>Omphalotaceae</taxon>
        <taxon>Lentinula</taxon>
    </lineage>
</organism>
<dbReference type="PANTHER" id="PTHR10039:SF16">
    <property type="entry name" value="GPI INOSITOL-DEACYLASE"/>
    <property type="match status" value="1"/>
</dbReference>
<keyword evidence="4" id="KW-1133">Transmembrane helix</keyword>
<evidence type="ECO:0000256" key="1">
    <source>
        <dbReference type="ARBA" id="ARBA00022737"/>
    </source>
</evidence>
<dbReference type="EMBL" id="BDGU01000167">
    <property type="protein sequence ID" value="GAW03946.1"/>
    <property type="molecule type" value="Genomic_DNA"/>
</dbReference>
<dbReference type="SMART" id="SM00248">
    <property type="entry name" value="ANK"/>
    <property type="match status" value="9"/>
</dbReference>
<dbReference type="InterPro" id="IPR002110">
    <property type="entry name" value="Ankyrin_rpt"/>
</dbReference>
<feature type="domain" description="GPI inositol-deacylase winged helix" evidence="5">
    <location>
        <begin position="438"/>
        <end position="512"/>
    </location>
</feature>
<feature type="transmembrane region" description="Helical" evidence="4">
    <location>
        <begin position="130"/>
        <end position="149"/>
    </location>
</feature>
<dbReference type="InterPro" id="IPR036770">
    <property type="entry name" value="Ankyrin_rpt-contain_sf"/>
</dbReference>
<dbReference type="InterPro" id="IPR056884">
    <property type="entry name" value="NPHP3-like_N"/>
</dbReference>
<dbReference type="Pfam" id="PF13637">
    <property type="entry name" value="Ank_4"/>
    <property type="match status" value="1"/>
</dbReference>
<reference evidence="7 8" key="1">
    <citation type="submission" date="2016-08" db="EMBL/GenBank/DDBJ databases">
        <authorList>
            <consortium name="Lentinula edodes genome sequencing consortium"/>
            <person name="Sakamoto Y."/>
            <person name="Nakade K."/>
            <person name="Sato S."/>
            <person name="Yoshida Y."/>
            <person name="Miyazaki K."/>
            <person name="Natsume S."/>
            <person name="Konno N."/>
        </authorList>
    </citation>
    <scope>NUCLEOTIDE SEQUENCE [LARGE SCALE GENOMIC DNA]</scope>
    <source>
        <strain evidence="7 8">NBRC 111202</strain>
    </source>
</reference>
<dbReference type="InterPro" id="IPR054471">
    <property type="entry name" value="GPIID_WHD"/>
</dbReference>
<feature type="transmembrane region" description="Helical" evidence="4">
    <location>
        <begin position="14"/>
        <end position="33"/>
    </location>
</feature>
<proteinExistence type="predicted"/>
<dbReference type="Gene3D" id="1.25.40.20">
    <property type="entry name" value="Ankyrin repeat-containing domain"/>
    <property type="match status" value="2"/>
</dbReference>
<dbReference type="PROSITE" id="PS50088">
    <property type="entry name" value="ANK_REPEAT"/>
    <property type="match status" value="7"/>
</dbReference>
<feature type="domain" description="Nephrocystin 3-like N-terminal" evidence="6">
    <location>
        <begin position="304"/>
        <end position="352"/>
    </location>
</feature>
<gene>
    <name evidence="7" type="ORF">LENED_005702</name>
</gene>
<dbReference type="SUPFAM" id="SSF48403">
    <property type="entry name" value="Ankyrin repeat"/>
    <property type="match status" value="1"/>
</dbReference>
<feature type="transmembrane region" description="Helical" evidence="4">
    <location>
        <begin position="205"/>
        <end position="223"/>
    </location>
</feature>
<feature type="transmembrane region" description="Helical" evidence="4">
    <location>
        <begin position="42"/>
        <end position="62"/>
    </location>
</feature>
<feature type="region of interest" description="Disordered" evidence="3">
    <location>
        <begin position="1089"/>
        <end position="1110"/>
    </location>
</feature>
<evidence type="ECO:0000313" key="8">
    <source>
        <dbReference type="Proteomes" id="UP000188533"/>
    </source>
</evidence>
<keyword evidence="4" id="KW-0812">Transmembrane</keyword>
<feature type="repeat" description="ANK" evidence="2">
    <location>
        <begin position="784"/>
        <end position="813"/>
    </location>
</feature>
<feature type="repeat" description="ANK" evidence="2">
    <location>
        <begin position="681"/>
        <end position="713"/>
    </location>
</feature>
<dbReference type="STRING" id="5353.A0A1Q3E9P8"/>
<keyword evidence="8" id="KW-1185">Reference proteome</keyword>
<feature type="transmembrane region" description="Helical" evidence="4">
    <location>
        <begin position="164"/>
        <end position="184"/>
    </location>
</feature>
<sequence length="1110" mass="123081">MAYNYAKAFGWNSVAAAAVFAALYSALALYFVAKIIQERRKVLFTMTLFCTIRVAAFIMRAISAGVASAGDNEGVFIATEVLFSVGFFGLLYATYSLVMDRLDLCDNDDTASIPTPIIGNLLRLTRNRRLFRTALIVPVALGIAGINLASSNPTSSTGTSLREASAIIFLILTVFQVLQTLVLIKAEHEGKDSLKSTFTSFGTKHASLLFGIISLLLLVREIFTVVTINNIAEANNEHLCNESPIQMFAQATQLAFHNSSFNAAGRDINYYTIFNEDEKMIHKWLGAPDSSINMCTALDRKTSGTGNWIFHDPQYIHWMKQGGMLWIQGKAGSGKTILLILISLDIENTSGDIDVYLATKIAEDFQDFKSEPFKLEVKKTLKTKAEGVFRWIDCQLNILKECKTSKAARRAMQNLPLDLQGTYEQAVQKCKNGPNSTEAYHILLWLLYAFEPLDQKQITAILSIDLEQQVVESSDEIAFKIENIVDSTLVAINSDGVVQLAHASVKEFLLLKQVAIQMKASFDMDAHLAHDTLAQMCIVYLLQWKDEEVLEQDFPFESYAIQHWAGHTASSLQGDQLGNVLRDLSHEILKASSFQYHHWTDKYKLQTFPYNTKKGMNPFWWAACLGLLPAVNDITLLDKNFLNQPTGDLGTPLSAAAYFERENSVHFLLHIGADVNAQGGEFGNALQAAACCGNINIVKCLFESGANVNAQGGLFGNALQAASWNDHRDVVQYLLKNGADANVQGGQYGSALVAAAYEGNEIIVKWLVAHGADVNIQVEFFLGNALQTAAYEGYETIVQYLLLNGADINAEGGEYGNALKAAASKGHENIFIYLLDNGANLNAQSSEYGHVLQSAIRRGNERIVKRFLDDGADVNTQGGYHGNALQTAVFWGHETMVKHFLETGAEVNVSDGPYGNILRSYYKIAKLLVGSLTLSQNLFVHILESFVLFRSLSNIFHPIVGIASTLIVLLHRPSLQLLQLKFQSNMGSDVVQINMVEFHASIHSPHDEGRSSPYTDFCRGYDGPETSEDDSHNVIGKLQRHLLRYITELVMAKSSTTSYHVPYRTKHYILPLPTLLDISYLQRRYRPTLPRNPLQPHSNYVQPNNTHASR</sequence>
<evidence type="ECO:0000259" key="5">
    <source>
        <dbReference type="Pfam" id="PF22939"/>
    </source>
</evidence>
<evidence type="ECO:0000256" key="4">
    <source>
        <dbReference type="SAM" id="Phobius"/>
    </source>
</evidence>
<keyword evidence="2" id="KW-0040">ANK repeat</keyword>
<feature type="region of interest" description="Disordered" evidence="3">
    <location>
        <begin position="1004"/>
        <end position="1031"/>
    </location>
</feature>
<reference evidence="7 8" key="2">
    <citation type="submission" date="2017-02" db="EMBL/GenBank/DDBJ databases">
        <title>A genome survey and senescence transcriptome analysis in Lentinula edodes.</title>
        <authorList>
            <person name="Sakamoto Y."/>
            <person name="Nakade K."/>
            <person name="Sato S."/>
            <person name="Yoshida Y."/>
            <person name="Miyazaki K."/>
            <person name="Natsume S."/>
            <person name="Konno N."/>
        </authorList>
    </citation>
    <scope>NUCLEOTIDE SEQUENCE [LARGE SCALE GENOMIC DNA]</scope>
    <source>
        <strain evidence="7 8">NBRC 111202</strain>
    </source>
</reference>
<dbReference type="AlphaFoldDB" id="A0A1Q3E9P8"/>
<evidence type="ECO:0000313" key="7">
    <source>
        <dbReference type="EMBL" id="GAW03946.1"/>
    </source>
</evidence>
<keyword evidence="1" id="KW-0677">Repeat</keyword>
<feature type="compositionally biased region" description="Polar residues" evidence="3">
    <location>
        <begin position="1095"/>
        <end position="1110"/>
    </location>
</feature>
<feature type="repeat" description="ANK" evidence="2">
    <location>
        <begin position="717"/>
        <end position="746"/>
    </location>
</feature>
<dbReference type="Pfam" id="PF12796">
    <property type="entry name" value="Ank_2"/>
    <property type="match status" value="2"/>
</dbReference>
<feature type="repeat" description="ANK" evidence="2">
    <location>
        <begin position="648"/>
        <end position="680"/>
    </location>
</feature>
<feature type="transmembrane region" description="Helical" evidence="4">
    <location>
        <begin position="74"/>
        <end position="93"/>
    </location>
</feature>
<dbReference type="PANTHER" id="PTHR10039">
    <property type="entry name" value="AMELOGENIN"/>
    <property type="match status" value="1"/>
</dbReference>
<name>A0A1Q3E9P8_LENED</name>
<evidence type="ECO:0000259" key="6">
    <source>
        <dbReference type="Pfam" id="PF24883"/>
    </source>
</evidence>
<comment type="caution">
    <text evidence="7">The sequence shown here is derived from an EMBL/GenBank/DDBJ whole genome shotgun (WGS) entry which is preliminary data.</text>
</comment>
<keyword evidence="4" id="KW-0472">Membrane</keyword>
<feature type="repeat" description="ANK" evidence="2">
    <location>
        <begin position="747"/>
        <end position="779"/>
    </location>
</feature>
<accession>A0A1Q3E9P8</accession>
<dbReference type="Pfam" id="PF24883">
    <property type="entry name" value="NPHP3_N"/>
    <property type="match status" value="1"/>
</dbReference>
<feature type="repeat" description="ANK" evidence="2">
    <location>
        <begin position="880"/>
        <end position="912"/>
    </location>
</feature>
<evidence type="ECO:0000256" key="3">
    <source>
        <dbReference type="SAM" id="MobiDB-lite"/>
    </source>
</evidence>
<dbReference type="Pfam" id="PF22939">
    <property type="entry name" value="WHD_GPIID"/>
    <property type="match status" value="1"/>
</dbReference>
<evidence type="ECO:0000256" key="2">
    <source>
        <dbReference type="PROSITE-ProRule" id="PRU00023"/>
    </source>
</evidence>